<sequence>MAKALAWAVKGEPRHAGWALQKAQKAAAEAGLSEPSLPTDVVKKMWKVVSKKSMAKALASAREGDPDRAREFEEEAQNAAAEAGLSEPSLSTRRVKKMYTVAKKKRMAEACASAREGDPDRAREFEEEAQNAAAEAGLSKPYLSADVVKQMYTVAKEKRMAEARTYAAEGNLRMARQLEEEAQEAAAEAGLSKPSLSTETIKQMCTVAEEKSIAEAMDWAAKGEPRFAGWALERAQTAAAEAGLSKYSLSTDVVKEMWKVVMEKSMAKALVAAAEEYPDRARNFEKEAQEAAAKAGLSMPSLPTNVVQQMCTVAKEKHMAKALACAAEGEPDRARNFEKAAQEAAAEAGLPTPYLSTATTK</sequence>
<evidence type="ECO:0000256" key="1">
    <source>
        <dbReference type="SAM" id="MobiDB-lite"/>
    </source>
</evidence>
<evidence type="ECO:0000313" key="3">
    <source>
        <dbReference type="Proteomes" id="UP001219568"/>
    </source>
</evidence>
<reference evidence="2" key="1">
    <citation type="journal article" date="2023" name="IMA Fungus">
        <title>Comparative genomic study of the Penicillium genus elucidates a diverse pangenome and 15 lateral gene transfer events.</title>
        <authorList>
            <person name="Petersen C."/>
            <person name="Sorensen T."/>
            <person name="Nielsen M.R."/>
            <person name="Sondergaard T.E."/>
            <person name="Sorensen J.L."/>
            <person name="Fitzpatrick D.A."/>
            <person name="Frisvad J.C."/>
            <person name="Nielsen K.L."/>
        </authorList>
    </citation>
    <scope>NUCLEOTIDE SEQUENCE</scope>
    <source>
        <strain evidence="2">IBT 15450</strain>
    </source>
</reference>
<keyword evidence="3" id="KW-1185">Reference proteome</keyword>
<feature type="region of interest" description="Disordered" evidence="1">
    <location>
        <begin position="59"/>
        <end position="89"/>
    </location>
</feature>
<dbReference type="Proteomes" id="UP001219568">
    <property type="component" value="Unassembled WGS sequence"/>
</dbReference>
<reference evidence="2" key="2">
    <citation type="submission" date="2023-01" db="EMBL/GenBank/DDBJ databases">
        <authorList>
            <person name="Petersen C."/>
        </authorList>
    </citation>
    <scope>NUCLEOTIDE SEQUENCE</scope>
    <source>
        <strain evidence="2">IBT 15450</strain>
    </source>
</reference>
<feature type="compositionally biased region" description="Basic and acidic residues" evidence="1">
    <location>
        <begin position="62"/>
        <end position="71"/>
    </location>
</feature>
<accession>A0AAD6I921</accession>
<evidence type="ECO:0000313" key="2">
    <source>
        <dbReference type="EMBL" id="KAJ6038167.1"/>
    </source>
</evidence>
<gene>
    <name evidence="2" type="ORF">N7460_007938</name>
</gene>
<name>A0AAD6I921_PENCN</name>
<feature type="compositionally biased region" description="Basic and acidic residues" evidence="1">
    <location>
        <begin position="331"/>
        <end position="341"/>
    </location>
</feature>
<organism evidence="2 3">
    <name type="scientific">Penicillium canescens</name>
    <dbReference type="NCBI Taxonomy" id="5083"/>
    <lineage>
        <taxon>Eukaryota</taxon>
        <taxon>Fungi</taxon>
        <taxon>Dikarya</taxon>
        <taxon>Ascomycota</taxon>
        <taxon>Pezizomycotina</taxon>
        <taxon>Eurotiomycetes</taxon>
        <taxon>Eurotiomycetidae</taxon>
        <taxon>Eurotiales</taxon>
        <taxon>Aspergillaceae</taxon>
        <taxon>Penicillium</taxon>
    </lineage>
</organism>
<feature type="compositionally biased region" description="Low complexity" evidence="1">
    <location>
        <begin position="77"/>
        <end position="87"/>
    </location>
</feature>
<feature type="region of interest" description="Disordered" evidence="1">
    <location>
        <begin position="331"/>
        <end position="361"/>
    </location>
</feature>
<proteinExistence type="predicted"/>
<comment type="caution">
    <text evidence="2">The sequence shown here is derived from an EMBL/GenBank/DDBJ whole genome shotgun (WGS) entry which is preliminary data.</text>
</comment>
<dbReference type="AlphaFoldDB" id="A0AAD6I921"/>
<dbReference type="EMBL" id="JAQJZL010000009">
    <property type="protein sequence ID" value="KAJ6038167.1"/>
    <property type="molecule type" value="Genomic_DNA"/>
</dbReference>
<protein>
    <submittedName>
        <fullName evidence="2">Uncharacterized protein</fullName>
    </submittedName>
</protein>